<evidence type="ECO:0000256" key="1">
    <source>
        <dbReference type="SAM" id="SignalP"/>
    </source>
</evidence>
<organism evidence="2 3">
    <name type="scientific">Microbotryum intermedium</name>
    <dbReference type="NCBI Taxonomy" id="269621"/>
    <lineage>
        <taxon>Eukaryota</taxon>
        <taxon>Fungi</taxon>
        <taxon>Dikarya</taxon>
        <taxon>Basidiomycota</taxon>
        <taxon>Pucciniomycotina</taxon>
        <taxon>Microbotryomycetes</taxon>
        <taxon>Microbotryales</taxon>
        <taxon>Microbotryaceae</taxon>
        <taxon>Microbotryum</taxon>
    </lineage>
</organism>
<dbReference type="STRING" id="269621.A0A238FJS1"/>
<sequence>MRTVFLRSSLLALATCALAAAASATNPSEQHDPLDLDKRTFGLSLIPLSPCGIFQGGMSGISAYSSLLLNLNFGFNAGVRCPLRFRCDGSGLDGHQYDINGQAVPSSFPSTWLYFGIEVGWQPPATFNCGSSWNVPTAWCPSAHLAPWFQPGPGVSLTYSSSLSIPSWWLPSIGWSCSGNLGIGGYGFDPNGQGPPTGASGFLYFGAGQGWLPPAGLTIDVNFVFPSGCGDLHAAIWWSPPFEWVPPPNFGNCPSWWTCRRCQTPTPIVVLPATTTTSTSTVALTTTTSVTPAIVPTTTSSSAAASTIAATTSTAAATTAAQTTSTAAATTTAQATTTNAQVTTTASTTDAQTTTQATTTQVTTPCGQATTTSNYVRSSNDDYARDDDDFFLDFHKLINDLDIPPCCTDDAS</sequence>
<keyword evidence="3" id="KW-1185">Reference proteome</keyword>
<name>A0A238FJS1_9BASI</name>
<dbReference type="EMBL" id="FMSP01000009">
    <property type="protein sequence ID" value="SCV72401.1"/>
    <property type="molecule type" value="Genomic_DNA"/>
</dbReference>
<dbReference type="OrthoDB" id="2522796at2759"/>
<gene>
    <name evidence="2" type="ORF">BQ2448_3938</name>
</gene>
<accession>A0A238FJS1</accession>
<dbReference type="Proteomes" id="UP000198372">
    <property type="component" value="Unassembled WGS sequence"/>
</dbReference>
<feature type="signal peptide" evidence="1">
    <location>
        <begin position="1"/>
        <end position="24"/>
    </location>
</feature>
<evidence type="ECO:0000313" key="3">
    <source>
        <dbReference type="Proteomes" id="UP000198372"/>
    </source>
</evidence>
<protein>
    <submittedName>
        <fullName evidence="2">BQ2448_3938 protein</fullName>
    </submittedName>
</protein>
<reference evidence="3" key="1">
    <citation type="submission" date="2016-09" db="EMBL/GenBank/DDBJ databases">
        <authorList>
            <person name="Jeantristanb JTB J.-T."/>
            <person name="Ricardo R."/>
        </authorList>
    </citation>
    <scope>NUCLEOTIDE SEQUENCE [LARGE SCALE GENOMIC DNA]</scope>
</reference>
<dbReference type="AlphaFoldDB" id="A0A238FJS1"/>
<feature type="chain" id="PRO_5011969143" evidence="1">
    <location>
        <begin position="25"/>
        <end position="412"/>
    </location>
</feature>
<proteinExistence type="predicted"/>
<evidence type="ECO:0000313" key="2">
    <source>
        <dbReference type="EMBL" id="SCV72401.1"/>
    </source>
</evidence>
<keyword evidence="1" id="KW-0732">Signal</keyword>